<dbReference type="RefSeq" id="WP_268926233.1">
    <property type="nucleotide sequence ID" value="NZ_JAAALO010000002.1"/>
</dbReference>
<feature type="compositionally biased region" description="Low complexity" evidence="1">
    <location>
        <begin position="18"/>
        <end position="29"/>
    </location>
</feature>
<reference evidence="2 3" key="1">
    <citation type="submission" date="2024-10" db="EMBL/GenBank/DDBJ databases">
        <title>The Natural Products Discovery Center: Release of the First 8490 Sequenced Strains for Exploring Actinobacteria Biosynthetic Diversity.</title>
        <authorList>
            <person name="Kalkreuter E."/>
            <person name="Kautsar S.A."/>
            <person name="Yang D."/>
            <person name="Bader C.D."/>
            <person name="Teijaro C.N."/>
            <person name="Fluegel L."/>
            <person name="Davis C.M."/>
            <person name="Simpson J.R."/>
            <person name="Lauterbach L."/>
            <person name="Steele A.D."/>
            <person name="Gui C."/>
            <person name="Meng S."/>
            <person name="Li G."/>
            <person name="Viehrig K."/>
            <person name="Ye F."/>
            <person name="Su P."/>
            <person name="Kiefer A.F."/>
            <person name="Nichols A."/>
            <person name="Cepeda A.J."/>
            <person name="Yan W."/>
            <person name="Fan B."/>
            <person name="Jiang Y."/>
            <person name="Adhikari A."/>
            <person name="Zheng C.-J."/>
            <person name="Schuster L."/>
            <person name="Cowan T.M."/>
            <person name="Smanski M.J."/>
            <person name="Chevrette M.G."/>
            <person name="De Carvalho L.P.S."/>
            <person name="Shen B."/>
        </authorList>
    </citation>
    <scope>NUCLEOTIDE SEQUENCE [LARGE SCALE GENOMIC DNA]</scope>
    <source>
        <strain evidence="2 3">NPDC021253</strain>
    </source>
</reference>
<name>A0ABW7SXW6_9ACTN</name>
<dbReference type="Proteomes" id="UP001611075">
    <property type="component" value="Unassembled WGS sequence"/>
</dbReference>
<proteinExistence type="predicted"/>
<protein>
    <submittedName>
        <fullName evidence="2">Uncharacterized protein</fullName>
    </submittedName>
</protein>
<dbReference type="EMBL" id="JBIRPU010000037">
    <property type="protein sequence ID" value="MFI0796883.1"/>
    <property type="molecule type" value="Genomic_DNA"/>
</dbReference>
<sequence>MSGIELTLPVQPLPPLAAPGTPAHGGTTPDAGRITDVRCANRP</sequence>
<evidence type="ECO:0000313" key="3">
    <source>
        <dbReference type="Proteomes" id="UP001611075"/>
    </source>
</evidence>
<keyword evidence="3" id="KW-1185">Reference proteome</keyword>
<evidence type="ECO:0000313" key="2">
    <source>
        <dbReference type="EMBL" id="MFI0796883.1"/>
    </source>
</evidence>
<comment type="caution">
    <text evidence="2">The sequence shown here is derived from an EMBL/GenBank/DDBJ whole genome shotgun (WGS) entry which is preliminary data.</text>
</comment>
<evidence type="ECO:0000256" key="1">
    <source>
        <dbReference type="SAM" id="MobiDB-lite"/>
    </source>
</evidence>
<feature type="compositionally biased region" description="Low complexity" evidence="1">
    <location>
        <begin position="1"/>
        <end position="10"/>
    </location>
</feature>
<feature type="region of interest" description="Disordered" evidence="1">
    <location>
        <begin position="1"/>
        <end position="43"/>
    </location>
</feature>
<accession>A0ABW7SXW6</accession>
<organism evidence="2 3">
    <name type="scientific">Micromonospora rubida</name>
    <dbReference type="NCBI Taxonomy" id="2697657"/>
    <lineage>
        <taxon>Bacteria</taxon>
        <taxon>Bacillati</taxon>
        <taxon>Actinomycetota</taxon>
        <taxon>Actinomycetes</taxon>
        <taxon>Micromonosporales</taxon>
        <taxon>Micromonosporaceae</taxon>
        <taxon>Micromonospora</taxon>
    </lineage>
</organism>
<gene>
    <name evidence="2" type="ORF">ACH4OY_29990</name>
</gene>